<proteinExistence type="predicted"/>
<accession>A0A1I1LVW7</accession>
<dbReference type="OrthoDB" id="6183038at2"/>
<name>A0A1I1LVW7_9GAMM</name>
<organism evidence="1 2">
    <name type="scientific">Kushneria avicenniae</name>
    <dbReference type="NCBI Taxonomy" id="402385"/>
    <lineage>
        <taxon>Bacteria</taxon>
        <taxon>Pseudomonadati</taxon>
        <taxon>Pseudomonadota</taxon>
        <taxon>Gammaproteobacteria</taxon>
        <taxon>Oceanospirillales</taxon>
        <taxon>Halomonadaceae</taxon>
        <taxon>Kushneria</taxon>
    </lineage>
</organism>
<reference evidence="2" key="1">
    <citation type="submission" date="2016-10" db="EMBL/GenBank/DDBJ databases">
        <authorList>
            <person name="Varghese N."/>
            <person name="Submissions S."/>
        </authorList>
    </citation>
    <scope>NUCLEOTIDE SEQUENCE [LARGE SCALE GENOMIC DNA]</scope>
    <source>
        <strain evidence="2">DSM 23439</strain>
    </source>
</reference>
<gene>
    <name evidence="1" type="ORF">SAMN05421848_2583</name>
</gene>
<evidence type="ECO:0000313" key="2">
    <source>
        <dbReference type="Proteomes" id="UP000199046"/>
    </source>
</evidence>
<evidence type="ECO:0000313" key="1">
    <source>
        <dbReference type="EMBL" id="SFC74463.1"/>
    </source>
</evidence>
<protein>
    <submittedName>
        <fullName evidence="1">Uncharacterized protein</fullName>
    </submittedName>
</protein>
<keyword evidence="2" id="KW-1185">Reference proteome</keyword>
<dbReference type="EMBL" id="FOLY01000005">
    <property type="protein sequence ID" value="SFC74463.1"/>
    <property type="molecule type" value="Genomic_DNA"/>
</dbReference>
<sequence>MSSDQASGLRQWSQARASNVDRPVPAVLVVMVWTHDRAAIRAMVSQLRLPAGVSAWQPRVLVLSEPLPEPLPASLSESSCWVLHPVSLPPREASGLASALRVLYRAGMPQTVLLTAPEPGLVRAARDYLGVRLVQDQQAWQEAVMAASGAG</sequence>
<dbReference type="AlphaFoldDB" id="A0A1I1LVW7"/>
<dbReference type="RefSeq" id="WP_090134698.1">
    <property type="nucleotide sequence ID" value="NZ_FOLY01000005.1"/>
</dbReference>
<dbReference type="Proteomes" id="UP000199046">
    <property type="component" value="Unassembled WGS sequence"/>
</dbReference>
<dbReference type="STRING" id="402385.SAMN05421848_2583"/>